<keyword evidence="2" id="KW-1185">Reference proteome</keyword>
<proteinExistence type="predicted"/>
<dbReference type="EMBL" id="JALJZS010000001">
    <property type="protein sequence ID" value="MCP1997859.1"/>
    <property type="molecule type" value="Genomic_DNA"/>
</dbReference>
<gene>
    <name evidence="1" type="ORF">J2S34_000281</name>
</gene>
<protein>
    <submittedName>
        <fullName evidence="1">Iron complex transport system ATP-binding protein</fullName>
    </submittedName>
</protein>
<reference evidence="1" key="1">
    <citation type="submission" date="2022-03" db="EMBL/GenBank/DDBJ databases">
        <title>Interactions between chemoautotrophic and heterotrophic bacteria.</title>
        <authorList>
            <person name="Santoro A."/>
        </authorList>
    </citation>
    <scope>NUCLEOTIDE SEQUENCE</scope>
    <source>
        <strain evidence="1">Nb-106</strain>
    </source>
</reference>
<name>A0ACC6AEM2_NITWI</name>
<sequence>MMTPALPVECLEALAVHFRRGARVILDDITISLKSGEIVALLGANGAGKSTLFRILLGFLKPERGEVRLGGEPLADFSRRALAQRIAYVPQAHVAPFPYKVHDVVLLGRLAETGIFRAPQAADHRAVDEVLERLAITHLATRPYTEISGGERQLTLIARALAQGANILILDEPMTGLDYGYQIRLLKHLVDLAGSGHSILFSTHNPEHAVRVATRIVVLRDGTIMADGPPTQIITPSLIRALYGVAVSTLTNVEGQMVIVPSMERALDTRLETTRA</sequence>
<organism evidence="1 2">
    <name type="scientific">Nitrobacter winogradskyi</name>
    <name type="common">Nitrobacter agilis</name>
    <dbReference type="NCBI Taxonomy" id="913"/>
    <lineage>
        <taxon>Bacteria</taxon>
        <taxon>Pseudomonadati</taxon>
        <taxon>Pseudomonadota</taxon>
        <taxon>Alphaproteobacteria</taxon>
        <taxon>Hyphomicrobiales</taxon>
        <taxon>Nitrobacteraceae</taxon>
        <taxon>Nitrobacter</taxon>
    </lineage>
</organism>
<dbReference type="Proteomes" id="UP001205486">
    <property type="component" value="Unassembled WGS sequence"/>
</dbReference>
<keyword evidence="1" id="KW-0067">ATP-binding</keyword>
<accession>A0ACC6AEM2</accession>
<evidence type="ECO:0000313" key="2">
    <source>
        <dbReference type="Proteomes" id="UP001205486"/>
    </source>
</evidence>
<comment type="caution">
    <text evidence="1">The sequence shown here is derived from an EMBL/GenBank/DDBJ whole genome shotgun (WGS) entry which is preliminary data.</text>
</comment>
<keyword evidence="1" id="KW-0547">Nucleotide-binding</keyword>
<evidence type="ECO:0000313" key="1">
    <source>
        <dbReference type="EMBL" id="MCP1997859.1"/>
    </source>
</evidence>